<feature type="domain" description="Radical SAM core" evidence="11">
    <location>
        <begin position="17"/>
        <end position="242"/>
    </location>
</feature>
<evidence type="ECO:0000256" key="8">
    <source>
        <dbReference type="ARBA" id="ARBA00023004"/>
    </source>
</evidence>
<dbReference type="CDD" id="cd01335">
    <property type="entry name" value="Radical_SAM"/>
    <property type="match status" value="1"/>
</dbReference>
<dbReference type="GO" id="GO:0043365">
    <property type="term" value="F:[formate-C-acetyltransferase]-activating enzyme activity"/>
    <property type="evidence" value="ECO:0007669"/>
    <property type="project" value="UniProtKB-UniRule"/>
</dbReference>
<evidence type="ECO:0000256" key="9">
    <source>
        <dbReference type="ARBA" id="ARBA00023014"/>
    </source>
</evidence>
<dbReference type="PIRSF" id="PIRSF000371">
    <property type="entry name" value="PFL_act_enz"/>
    <property type="match status" value="1"/>
</dbReference>
<dbReference type="HOGENOM" id="CLU_058969_1_1_14"/>
<dbReference type="KEGG" id="abra:BN85301860"/>
<dbReference type="SFLD" id="SFLDS00029">
    <property type="entry name" value="Radical_SAM"/>
    <property type="match status" value="1"/>
</dbReference>
<dbReference type="SUPFAM" id="SSF102114">
    <property type="entry name" value="Radical SAM enzymes"/>
    <property type="match status" value="1"/>
</dbReference>
<dbReference type="PANTHER" id="PTHR30352:SF5">
    <property type="entry name" value="PYRUVATE FORMATE-LYASE 1-ACTIVATING ENZYME"/>
    <property type="match status" value="1"/>
</dbReference>
<keyword evidence="10" id="KW-0963">Cytoplasm</keyword>
<keyword evidence="8 10" id="KW-0408">Iron</keyword>
<proteinExistence type="inferred from homology"/>
<keyword evidence="13" id="KW-1185">Reference proteome</keyword>
<dbReference type="GO" id="GO:0046872">
    <property type="term" value="F:metal ion binding"/>
    <property type="evidence" value="ECO:0007669"/>
    <property type="project" value="UniProtKB-UniRule"/>
</dbReference>
<dbReference type="RefSeq" id="WP_030004069.1">
    <property type="nucleotide sequence ID" value="NC_022549.1"/>
</dbReference>
<evidence type="ECO:0000256" key="4">
    <source>
        <dbReference type="ARBA" id="ARBA00022485"/>
    </source>
</evidence>
<keyword evidence="6 10" id="KW-0479">Metal-binding</keyword>
<evidence type="ECO:0000256" key="3">
    <source>
        <dbReference type="ARBA" id="ARBA00021356"/>
    </source>
</evidence>
<dbReference type="SFLD" id="SFLDG01066">
    <property type="entry name" value="organic_radical-activating_enz"/>
    <property type="match status" value="1"/>
</dbReference>
<keyword evidence="4 10" id="KW-0004">4Fe-4S</keyword>
<evidence type="ECO:0000256" key="1">
    <source>
        <dbReference type="ARBA" id="ARBA00003141"/>
    </source>
</evidence>
<keyword evidence="12" id="KW-0456">Lyase</keyword>
<comment type="cofactor">
    <cofactor evidence="10">
        <name>[4Fe-4S] cluster</name>
        <dbReference type="ChEBI" id="CHEBI:49883"/>
    </cofactor>
    <text evidence="10">Binds 1 [4Fe-4S] cluster. The cluster is coordinated with 3 cysteines and an exchangeable S-adenosyl-L-methionine.</text>
</comment>
<dbReference type="InterPro" id="IPR001989">
    <property type="entry name" value="Radical_activat_CS"/>
</dbReference>
<dbReference type="InterPro" id="IPR034457">
    <property type="entry name" value="Organic_radical-activating"/>
</dbReference>
<dbReference type="InterPro" id="IPR013785">
    <property type="entry name" value="Aldolase_TIM"/>
</dbReference>
<keyword evidence="7 10" id="KW-0560">Oxidoreductase</keyword>
<evidence type="ECO:0000256" key="6">
    <source>
        <dbReference type="ARBA" id="ARBA00022723"/>
    </source>
</evidence>
<dbReference type="InterPro" id="IPR058240">
    <property type="entry name" value="rSAM_sf"/>
</dbReference>
<evidence type="ECO:0000256" key="10">
    <source>
        <dbReference type="RuleBase" id="RU362053"/>
    </source>
</evidence>
<dbReference type="InterPro" id="IPR012838">
    <property type="entry name" value="PFL1_activating"/>
</dbReference>
<protein>
    <recommendedName>
        <fullName evidence="3 10">Pyruvate formate-lyase-activating enzyme</fullName>
        <ecNumber evidence="10">1.97.1.4</ecNumber>
    </recommendedName>
</protein>
<keyword evidence="12" id="KW-0670">Pyruvate</keyword>
<gene>
    <name evidence="12" type="primary">pflA</name>
    <name evidence="12" type="ORF">BN85301860</name>
</gene>
<reference evidence="12 13" key="1">
    <citation type="journal article" date="2013" name="J. Mol. Microbiol. Biotechnol.">
        <title>Analysis of the Complete Genomes of Acholeplasma brassicae , A. palmae and A. laidlawii and Their Comparison to the Obligate Parasites from ' Candidatus Phytoplasma'.</title>
        <authorList>
            <person name="Kube M."/>
            <person name="Siewert C."/>
            <person name="Migdoll A.M."/>
            <person name="Duduk B."/>
            <person name="Holz S."/>
            <person name="Rabus R."/>
            <person name="Seemuller E."/>
            <person name="Mitrovic J."/>
            <person name="Muller I."/>
            <person name="Buttner C."/>
            <person name="Reinhardt R."/>
        </authorList>
    </citation>
    <scope>NUCLEOTIDE SEQUENCE [LARGE SCALE GENOMIC DNA]</scope>
    <source>
        <strain evidence="13">0502</strain>
    </source>
</reference>
<dbReference type="Gene3D" id="3.20.20.70">
    <property type="entry name" value="Aldolase class I"/>
    <property type="match status" value="1"/>
</dbReference>
<dbReference type="EC" id="1.97.1.4" evidence="10"/>
<comment type="function">
    <text evidence="1 10">Activation of pyruvate formate-lyase under anaerobic conditions by generation of an organic free radical, using S-adenosylmethionine and reduced flavodoxin as cosubstrates to produce 5'-deoxy-adenosine.</text>
</comment>
<dbReference type="EMBL" id="FO681348">
    <property type="protein sequence ID" value="CCV65207.1"/>
    <property type="molecule type" value="Genomic_DNA"/>
</dbReference>
<organism evidence="12 13">
    <name type="scientific">Acholeplasma brassicae</name>
    <dbReference type="NCBI Taxonomy" id="61635"/>
    <lineage>
        <taxon>Bacteria</taxon>
        <taxon>Bacillati</taxon>
        <taxon>Mycoplasmatota</taxon>
        <taxon>Mollicutes</taxon>
        <taxon>Acholeplasmatales</taxon>
        <taxon>Acholeplasmataceae</taxon>
        <taxon>Acholeplasma</taxon>
    </lineage>
</organism>
<dbReference type="AlphaFoldDB" id="U4KM79"/>
<dbReference type="PROSITE" id="PS51918">
    <property type="entry name" value="RADICAL_SAM"/>
    <property type="match status" value="1"/>
</dbReference>
<dbReference type="GO" id="GO:0005737">
    <property type="term" value="C:cytoplasm"/>
    <property type="evidence" value="ECO:0007669"/>
    <property type="project" value="UniProtKB-SubCell"/>
</dbReference>
<evidence type="ECO:0000313" key="13">
    <source>
        <dbReference type="Proteomes" id="UP000032737"/>
    </source>
</evidence>
<dbReference type="GO" id="GO:0016829">
    <property type="term" value="F:lyase activity"/>
    <property type="evidence" value="ECO:0007669"/>
    <property type="project" value="UniProtKB-KW"/>
</dbReference>
<name>U4KM79_9MOLU</name>
<dbReference type="Pfam" id="PF04055">
    <property type="entry name" value="Radical_SAM"/>
    <property type="match status" value="1"/>
</dbReference>
<dbReference type="InterPro" id="IPR007197">
    <property type="entry name" value="rSAM"/>
</dbReference>
<comment type="catalytic activity">
    <reaction evidence="10">
        <text>glycyl-[formate C-acetyltransferase] + reduced [flavodoxin] + S-adenosyl-L-methionine = glycin-2-yl radical-[formate C-acetyltransferase] + semiquinone [flavodoxin] + 5'-deoxyadenosine + L-methionine + H(+)</text>
        <dbReference type="Rhea" id="RHEA:19225"/>
        <dbReference type="Rhea" id="RHEA-COMP:10622"/>
        <dbReference type="Rhea" id="RHEA-COMP:12190"/>
        <dbReference type="Rhea" id="RHEA-COMP:12191"/>
        <dbReference type="Rhea" id="RHEA-COMP:14480"/>
        <dbReference type="ChEBI" id="CHEBI:15378"/>
        <dbReference type="ChEBI" id="CHEBI:17319"/>
        <dbReference type="ChEBI" id="CHEBI:29947"/>
        <dbReference type="ChEBI" id="CHEBI:32722"/>
        <dbReference type="ChEBI" id="CHEBI:57618"/>
        <dbReference type="ChEBI" id="CHEBI:57844"/>
        <dbReference type="ChEBI" id="CHEBI:59789"/>
        <dbReference type="ChEBI" id="CHEBI:140311"/>
        <dbReference type="EC" id="1.97.1.4"/>
    </reaction>
</comment>
<dbReference type="PROSITE" id="PS01087">
    <property type="entry name" value="RADICAL_ACTIVATING"/>
    <property type="match status" value="1"/>
</dbReference>
<comment type="similarity">
    <text evidence="2 10">Belongs to the organic radical-activating enzymes family.</text>
</comment>
<keyword evidence="9 10" id="KW-0411">Iron-sulfur</keyword>
<dbReference type="STRING" id="61635.BN85301860"/>
<sequence length="246" mass="28314">MKHSKGNTHSVETMGAFDGPGIRYILFLQGCPLRCQFCHNRDTWDTQENKLQTPEEILADYQKYKTFYKNGGITVSGGEPLLQIDFLIELFTLFKAHNIHTCIDTSGATFTPHNTEKFASLMKVTDLVLLDIKHIDDEGHKVLVGTTNKHILAFAKYLSDIDKDVYIRHVLLPGITGTDDQLTRLRSFLDTLTNVKRIDILPYHKKGIVKWEINHFDYPLKELEEPCKDLIMKAHDILKTCYVYKK</sequence>
<comment type="subcellular location">
    <subcellularLocation>
        <location evidence="10">Cytoplasm</location>
    </subcellularLocation>
</comment>
<accession>U4KM79</accession>
<evidence type="ECO:0000256" key="5">
    <source>
        <dbReference type="ARBA" id="ARBA00022691"/>
    </source>
</evidence>
<keyword evidence="5 10" id="KW-0949">S-adenosyl-L-methionine</keyword>
<dbReference type="NCBIfam" id="TIGR02493">
    <property type="entry name" value="PFLA"/>
    <property type="match status" value="1"/>
</dbReference>
<evidence type="ECO:0000256" key="7">
    <source>
        <dbReference type="ARBA" id="ARBA00023002"/>
    </source>
</evidence>
<dbReference type="Proteomes" id="UP000032737">
    <property type="component" value="Chromosome"/>
</dbReference>
<dbReference type="GO" id="GO:0051539">
    <property type="term" value="F:4 iron, 4 sulfur cluster binding"/>
    <property type="evidence" value="ECO:0007669"/>
    <property type="project" value="UniProtKB-UniRule"/>
</dbReference>
<dbReference type="PANTHER" id="PTHR30352">
    <property type="entry name" value="PYRUVATE FORMATE-LYASE-ACTIVATING ENZYME"/>
    <property type="match status" value="1"/>
</dbReference>
<dbReference type="InterPro" id="IPR012839">
    <property type="entry name" value="Organic_radical_activase"/>
</dbReference>
<evidence type="ECO:0000259" key="11">
    <source>
        <dbReference type="PROSITE" id="PS51918"/>
    </source>
</evidence>
<evidence type="ECO:0000313" key="12">
    <source>
        <dbReference type="EMBL" id="CCV65207.1"/>
    </source>
</evidence>
<dbReference type="OrthoDB" id="9782387at2"/>
<evidence type="ECO:0000256" key="2">
    <source>
        <dbReference type="ARBA" id="ARBA00009777"/>
    </source>
</evidence>